<accession>A0A238J4V5</accession>
<organism evidence="3 4">
    <name type="scientific">Boseongicola aestuarii</name>
    <dbReference type="NCBI Taxonomy" id="1470561"/>
    <lineage>
        <taxon>Bacteria</taxon>
        <taxon>Pseudomonadati</taxon>
        <taxon>Pseudomonadota</taxon>
        <taxon>Alphaproteobacteria</taxon>
        <taxon>Rhodobacterales</taxon>
        <taxon>Paracoccaceae</taxon>
        <taxon>Boseongicola</taxon>
    </lineage>
</organism>
<dbReference type="Pfam" id="PF10077">
    <property type="entry name" value="DUF2314"/>
    <property type="match status" value="1"/>
</dbReference>
<dbReference type="RefSeq" id="WP_176440353.1">
    <property type="nucleotide sequence ID" value="NZ_FXXQ01000015.1"/>
</dbReference>
<reference evidence="3 4" key="1">
    <citation type="submission" date="2017-05" db="EMBL/GenBank/DDBJ databases">
        <authorList>
            <person name="Song R."/>
            <person name="Chenine A.L."/>
            <person name="Ruprecht R.M."/>
        </authorList>
    </citation>
    <scope>NUCLEOTIDE SEQUENCE [LARGE SCALE GENOMIC DNA]</scope>
    <source>
        <strain evidence="3 4">CECT 8489</strain>
    </source>
</reference>
<sequence>MNWKMRGRVFGLVLLSVNFVAANAGYSVGPAQASPPKAHKASQVRLAAIALAEEKARVHLSTFLDFALDDKGRARQNAALKIVLTGYGGDPETIWVTPFAKRDGRYVGLLANEPKSNNAKRAGDAIAFETDQVRDWYFFGDDGKMYGSYTTRALLPEMAPKTARQISQILSATPAPVDW</sequence>
<dbReference type="EMBL" id="FXXQ01000015">
    <property type="protein sequence ID" value="SMX25361.1"/>
    <property type="molecule type" value="Genomic_DNA"/>
</dbReference>
<keyword evidence="1" id="KW-0732">Signal</keyword>
<evidence type="ECO:0000313" key="3">
    <source>
        <dbReference type="EMBL" id="SMX25361.1"/>
    </source>
</evidence>
<evidence type="ECO:0000313" key="4">
    <source>
        <dbReference type="Proteomes" id="UP000201838"/>
    </source>
</evidence>
<feature type="chain" id="PRO_5013189719" description="DUF2314 domain-containing protein" evidence="1">
    <location>
        <begin position="25"/>
        <end position="179"/>
    </location>
</feature>
<protein>
    <recommendedName>
        <fullName evidence="2">DUF2314 domain-containing protein</fullName>
    </recommendedName>
</protein>
<proteinExistence type="predicted"/>
<dbReference type="AlphaFoldDB" id="A0A238J4V5"/>
<evidence type="ECO:0000256" key="1">
    <source>
        <dbReference type="SAM" id="SignalP"/>
    </source>
</evidence>
<gene>
    <name evidence="3" type="ORF">BOA8489_03502</name>
</gene>
<dbReference type="Proteomes" id="UP000201838">
    <property type="component" value="Unassembled WGS sequence"/>
</dbReference>
<dbReference type="InterPro" id="IPR018756">
    <property type="entry name" value="DUF2314"/>
</dbReference>
<name>A0A238J4V5_9RHOB</name>
<feature type="domain" description="DUF2314" evidence="2">
    <location>
        <begin position="50"/>
        <end position="165"/>
    </location>
</feature>
<feature type="signal peptide" evidence="1">
    <location>
        <begin position="1"/>
        <end position="24"/>
    </location>
</feature>
<keyword evidence="4" id="KW-1185">Reference proteome</keyword>
<evidence type="ECO:0000259" key="2">
    <source>
        <dbReference type="Pfam" id="PF10077"/>
    </source>
</evidence>